<accession>A0A0E9RL47</accession>
<proteinExistence type="predicted"/>
<protein>
    <submittedName>
        <fullName evidence="2">Uncharacterized protein</fullName>
    </submittedName>
</protein>
<keyword evidence="1" id="KW-0472">Membrane</keyword>
<dbReference type="EMBL" id="GBXM01078773">
    <property type="protein sequence ID" value="JAH29804.1"/>
    <property type="molecule type" value="Transcribed_RNA"/>
</dbReference>
<sequence>MKYTVKCKKCFIKFYIFYLAFISTLQRIALMNSNTFFMFMAVAT</sequence>
<reference evidence="2" key="2">
    <citation type="journal article" date="2015" name="Fish Shellfish Immunol.">
        <title>Early steps in the European eel (Anguilla anguilla)-Vibrio vulnificus interaction in the gills: Role of the RtxA13 toxin.</title>
        <authorList>
            <person name="Callol A."/>
            <person name="Pajuelo D."/>
            <person name="Ebbesson L."/>
            <person name="Teles M."/>
            <person name="MacKenzie S."/>
            <person name="Amaro C."/>
        </authorList>
    </citation>
    <scope>NUCLEOTIDE SEQUENCE</scope>
</reference>
<evidence type="ECO:0000256" key="1">
    <source>
        <dbReference type="SAM" id="Phobius"/>
    </source>
</evidence>
<dbReference type="AlphaFoldDB" id="A0A0E9RL47"/>
<keyword evidence="1" id="KW-0812">Transmembrane</keyword>
<name>A0A0E9RL47_ANGAN</name>
<keyword evidence="1" id="KW-1133">Transmembrane helix</keyword>
<evidence type="ECO:0000313" key="2">
    <source>
        <dbReference type="EMBL" id="JAH29804.1"/>
    </source>
</evidence>
<feature type="transmembrane region" description="Helical" evidence="1">
    <location>
        <begin position="12"/>
        <end position="30"/>
    </location>
</feature>
<reference evidence="2" key="1">
    <citation type="submission" date="2014-11" db="EMBL/GenBank/DDBJ databases">
        <authorList>
            <person name="Amaro Gonzalez C."/>
        </authorList>
    </citation>
    <scope>NUCLEOTIDE SEQUENCE</scope>
</reference>
<organism evidence="2">
    <name type="scientific">Anguilla anguilla</name>
    <name type="common">European freshwater eel</name>
    <name type="synonym">Muraena anguilla</name>
    <dbReference type="NCBI Taxonomy" id="7936"/>
    <lineage>
        <taxon>Eukaryota</taxon>
        <taxon>Metazoa</taxon>
        <taxon>Chordata</taxon>
        <taxon>Craniata</taxon>
        <taxon>Vertebrata</taxon>
        <taxon>Euteleostomi</taxon>
        <taxon>Actinopterygii</taxon>
        <taxon>Neopterygii</taxon>
        <taxon>Teleostei</taxon>
        <taxon>Anguilliformes</taxon>
        <taxon>Anguillidae</taxon>
        <taxon>Anguilla</taxon>
    </lineage>
</organism>